<gene>
    <name evidence="1" type="ORF">XNOV1_A041024</name>
</gene>
<dbReference type="EMBL" id="OY660882">
    <property type="protein sequence ID" value="CAJ1080604.1"/>
    <property type="molecule type" value="Genomic_DNA"/>
</dbReference>
<reference evidence="1" key="1">
    <citation type="submission" date="2023-08" db="EMBL/GenBank/DDBJ databases">
        <authorList>
            <person name="Alioto T."/>
            <person name="Alioto T."/>
            <person name="Gomez Garrido J."/>
        </authorList>
    </citation>
    <scope>NUCLEOTIDE SEQUENCE</scope>
</reference>
<proteinExistence type="predicted"/>
<name>A0AAV1H766_XYRNO</name>
<dbReference type="Proteomes" id="UP001178508">
    <property type="component" value="Chromosome 19"/>
</dbReference>
<protein>
    <submittedName>
        <fullName evidence="1">Uncharacterized protein</fullName>
    </submittedName>
</protein>
<evidence type="ECO:0000313" key="2">
    <source>
        <dbReference type="Proteomes" id="UP001178508"/>
    </source>
</evidence>
<accession>A0AAV1H766</accession>
<sequence length="117" mass="12778">MAHHTQGLDEYTDPAHLLTTLSSPLIGWPLSAHLIKKEIHIFTVETEEINVSSSHISLCINFIYTAYNIKMLQSLQSYGEHSSASVALLHASSESSCTSPGIISLTKGWSSDTHAQL</sequence>
<organism evidence="1 2">
    <name type="scientific">Xyrichtys novacula</name>
    <name type="common">Pearly razorfish</name>
    <name type="synonym">Hemipteronotus novacula</name>
    <dbReference type="NCBI Taxonomy" id="13765"/>
    <lineage>
        <taxon>Eukaryota</taxon>
        <taxon>Metazoa</taxon>
        <taxon>Chordata</taxon>
        <taxon>Craniata</taxon>
        <taxon>Vertebrata</taxon>
        <taxon>Euteleostomi</taxon>
        <taxon>Actinopterygii</taxon>
        <taxon>Neopterygii</taxon>
        <taxon>Teleostei</taxon>
        <taxon>Neoteleostei</taxon>
        <taxon>Acanthomorphata</taxon>
        <taxon>Eupercaria</taxon>
        <taxon>Labriformes</taxon>
        <taxon>Labridae</taxon>
        <taxon>Xyrichtys</taxon>
    </lineage>
</organism>
<dbReference type="AlphaFoldDB" id="A0AAV1H766"/>
<keyword evidence="2" id="KW-1185">Reference proteome</keyword>
<evidence type="ECO:0000313" key="1">
    <source>
        <dbReference type="EMBL" id="CAJ1080604.1"/>
    </source>
</evidence>